<sequence>MRKRAFTRSTSLVTQRPALAPLAAGLLLLSGQALAVSDMSRSIYAVELDPAELNAVQSLLPEQRVNSAFVNSAVDPNLRLLEDAEVSVTFIDEGAGYQNSFGYFLFDDEQSILDKRTIFANASKETAKKGKGAAANKKFGGLEAGDTVDIGKFDAGTNIGFWLKGNGFADPNGHTYYTLDHLNPDGFRHVAMINDAVNEQIVLGVEDLFNLGDQDFNDIVFTVSASPFSALDVDGLPTGAPEAGPIATALISASLLGAYARRRGRSARRRG</sequence>
<feature type="domain" description="DUF4114" evidence="2">
    <location>
        <begin position="153"/>
        <end position="225"/>
    </location>
</feature>
<reference evidence="3 4" key="1">
    <citation type="journal article" date="2020" name="Microorganisms">
        <title>Osmotic Adaptation and Compatible Solute Biosynthesis of Phototrophic Bacteria as Revealed from Genome Analyses.</title>
        <authorList>
            <person name="Imhoff J.F."/>
            <person name="Rahn T."/>
            <person name="Kunzel S."/>
            <person name="Keller A."/>
            <person name="Neulinger S.C."/>
        </authorList>
    </citation>
    <scope>NUCLEOTIDE SEQUENCE [LARGE SCALE GENOMIC DNA]</scope>
    <source>
        <strain evidence="3 4">DSM 6210</strain>
    </source>
</reference>
<dbReference type="InterPro" id="IPR025193">
    <property type="entry name" value="DUF4114"/>
</dbReference>
<dbReference type="Proteomes" id="UP000748752">
    <property type="component" value="Unassembled WGS sequence"/>
</dbReference>
<evidence type="ECO:0000313" key="4">
    <source>
        <dbReference type="Proteomes" id="UP000748752"/>
    </source>
</evidence>
<accession>A0ABS1CFD9</accession>
<dbReference type="Pfam" id="PF13448">
    <property type="entry name" value="DUF4114"/>
    <property type="match status" value="1"/>
</dbReference>
<keyword evidence="1" id="KW-0732">Signal</keyword>
<gene>
    <name evidence="3" type="ORF">CKO31_07520</name>
</gene>
<organism evidence="3 4">
    <name type="scientific">Thiohalocapsa halophila</name>
    <dbReference type="NCBI Taxonomy" id="69359"/>
    <lineage>
        <taxon>Bacteria</taxon>
        <taxon>Pseudomonadati</taxon>
        <taxon>Pseudomonadota</taxon>
        <taxon>Gammaproteobacteria</taxon>
        <taxon>Chromatiales</taxon>
        <taxon>Chromatiaceae</taxon>
        <taxon>Thiohalocapsa</taxon>
    </lineage>
</organism>
<evidence type="ECO:0000313" key="3">
    <source>
        <dbReference type="EMBL" id="MBK1630595.1"/>
    </source>
</evidence>
<feature type="chain" id="PRO_5046266172" description="DUF4114 domain-containing protein" evidence="1">
    <location>
        <begin position="36"/>
        <end position="271"/>
    </location>
</feature>
<dbReference type="RefSeq" id="WP_200235605.1">
    <property type="nucleotide sequence ID" value="NZ_NRRV01000013.1"/>
</dbReference>
<protein>
    <recommendedName>
        <fullName evidence="2">DUF4114 domain-containing protein</fullName>
    </recommendedName>
</protein>
<name>A0ABS1CFD9_9GAMM</name>
<evidence type="ECO:0000259" key="2">
    <source>
        <dbReference type="Pfam" id="PF13448"/>
    </source>
</evidence>
<proteinExistence type="predicted"/>
<evidence type="ECO:0000256" key="1">
    <source>
        <dbReference type="SAM" id="SignalP"/>
    </source>
</evidence>
<feature type="signal peptide" evidence="1">
    <location>
        <begin position="1"/>
        <end position="35"/>
    </location>
</feature>
<keyword evidence="4" id="KW-1185">Reference proteome</keyword>
<comment type="caution">
    <text evidence="3">The sequence shown here is derived from an EMBL/GenBank/DDBJ whole genome shotgun (WGS) entry which is preliminary data.</text>
</comment>
<dbReference type="EMBL" id="NRRV01000013">
    <property type="protein sequence ID" value="MBK1630595.1"/>
    <property type="molecule type" value="Genomic_DNA"/>
</dbReference>